<name>A0A6J8CF81_MYTCO</name>
<dbReference type="OrthoDB" id="10481370at2759"/>
<organism evidence="1 2">
    <name type="scientific">Mytilus coruscus</name>
    <name type="common">Sea mussel</name>
    <dbReference type="NCBI Taxonomy" id="42192"/>
    <lineage>
        <taxon>Eukaryota</taxon>
        <taxon>Metazoa</taxon>
        <taxon>Spiralia</taxon>
        <taxon>Lophotrochozoa</taxon>
        <taxon>Mollusca</taxon>
        <taxon>Bivalvia</taxon>
        <taxon>Autobranchia</taxon>
        <taxon>Pteriomorphia</taxon>
        <taxon>Mytilida</taxon>
        <taxon>Mytiloidea</taxon>
        <taxon>Mytilidae</taxon>
        <taxon>Mytilinae</taxon>
        <taxon>Mytilus</taxon>
    </lineage>
</organism>
<protein>
    <submittedName>
        <fullName evidence="1">Uncharacterized protein</fullName>
    </submittedName>
</protein>
<evidence type="ECO:0000313" key="2">
    <source>
        <dbReference type="Proteomes" id="UP000507470"/>
    </source>
</evidence>
<dbReference type="EMBL" id="CACVKT020005433">
    <property type="protein sequence ID" value="CAC5395168.1"/>
    <property type="molecule type" value="Genomic_DNA"/>
</dbReference>
<proteinExistence type="predicted"/>
<keyword evidence="2" id="KW-1185">Reference proteome</keyword>
<sequence length="197" mass="23361">MSLIFFQKKKILIKRLSRRNLKNKIKTEEVEIMCETNYAYPLLCKLVSNDQERFRKKIEIFRQPLSVLSDELDQLSHENKKLYCILVLCMLFKGSLSKSIFDIDSVECDQKIYRIMQTCGLQRNMSKKELENGALSAIRLYFIQDNNNFRFIHDALEEAIGYHFYTFDPKAMFSECDILFIRDRVKVISLKIQMTIS</sequence>
<accession>A0A6J8CF81</accession>
<dbReference type="AlphaFoldDB" id="A0A6J8CF81"/>
<dbReference type="Proteomes" id="UP000507470">
    <property type="component" value="Unassembled WGS sequence"/>
</dbReference>
<evidence type="ECO:0000313" key="1">
    <source>
        <dbReference type="EMBL" id="CAC5395168.1"/>
    </source>
</evidence>
<reference evidence="1 2" key="1">
    <citation type="submission" date="2020-06" db="EMBL/GenBank/DDBJ databases">
        <authorList>
            <person name="Li R."/>
            <person name="Bekaert M."/>
        </authorList>
    </citation>
    <scope>NUCLEOTIDE SEQUENCE [LARGE SCALE GENOMIC DNA]</scope>
    <source>
        <strain evidence="2">wild</strain>
    </source>
</reference>
<gene>
    <name evidence="1" type="ORF">MCOR_29859</name>
</gene>